<feature type="signal peptide" evidence="2">
    <location>
        <begin position="1"/>
        <end position="23"/>
    </location>
</feature>
<evidence type="ECO:0000313" key="5">
    <source>
        <dbReference type="Proteomes" id="UP000179588"/>
    </source>
</evidence>
<keyword evidence="1 2" id="KW-0732">Signal</keyword>
<evidence type="ECO:0000259" key="3">
    <source>
        <dbReference type="PROSITE" id="PS51208"/>
    </source>
</evidence>
<dbReference type="Gene3D" id="2.40.128.130">
    <property type="entry name" value="Autotransporter beta-domain"/>
    <property type="match status" value="1"/>
</dbReference>
<comment type="caution">
    <text evidence="4">The sequence shown here is derived from an EMBL/GenBank/DDBJ whole genome shotgun (WGS) entry which is preliminary data.</text>
</comment>
<dbReference type="GO" id="GO:0019867">
    <property type="term" value="C:outer membrane"/>
    <property type="evidence" value="ECO:0007669"/>
    <property type="project" value="InterPro"/>
</dbReference>
<evidence type="ECO:0000313" key="4">
    <source>
        <dbReference type="EMBL" id="OHT22530.1"/>
    </source>
</evidence>
<evidence type="ECO:0000256" key="2">
    <source>
        <dbReference type="SAM" id="SignalP"/>
    </source>
</evidence>
<dbReference type="InterPro" id="IPR005546">
    <property type="entry name" value="Autotransporte_beta"/>
</dbReference>
<dbReference type="Pfam" id="PF12951">
    <property type="entry name" value="PATR"/>
    <property type="match status" value="1"/>
</dbReference>
<dbReference type="NCBIfam" id="TIGR01414">
    <property type="entry name" value="autotrans_barl"/>
    <property type="match status" value="1"/>
</dbReference>
<dbReference type="InterPro" id="IPR006315">
    <property type="entry name" value="OM_autotransptr_brl_dom"/>
</dbReference>
<dbReference type="InterPro" id="IPR000326">
    <property type="entry name" value="PAP2/HPO"/>
</dbReference>
<protein>
    <submittedName>
        <fullName evidence="4">Autotransporter outer membrane beta-barrel domain-containing protein</fullName>
    </submittedName>
</protein>
<dbReference type="SUPFAM" id="SSF103515">
    <property type="entry name" value="Autotransporter"/>
    <property type="match status" value="1"/>
</dbReference>
<dbReference type="NCBIfam" id="TIGR02601">
    <property type="entry name" value="autotrns_rpt"/>
    <property type="match status" value="1"/>
</dbReference>
<dbReference type="Proteomes" id="UP000179588">
    <property type="component" value="Unassembled WGS sequence"/>
</dbReference>
<accession>A0A1S1HQ86</accession>
<dbReference type="PROSITE" id="PS51208">
    <property type="entry name" value="AUTOTRANSPORTER"/>
    <property type="match status" value="1"/>
</dbReference>
<organism evidence="4 5">
    <name type="scientific">Providencia stuartii</name>
    <dbReference type="NCBI Taxonomy" id="588"/>
    <lineage>
        <taxon>Bacteria</taxon>
        <taxon>Pseudomonadati</taxon>
        <taxon>Pseudomonadota</taxon>
        <taxon>Gammaproteobacteria</taxon>
        <taxon>Enterobacterales</taxon>
        <taxon>Morganellaceae</taxon>
        <taxon>Providencia</taxon>
    </lineage>
</organism>
<dbReference type="InterPro" id="IPR011050">
    <property type="entry name" value="Pectin_lyase_fold/virulence"/>
</dbReference>
<dbReference type="AlphaFoldDB" id="A0A1S1HQ86"/>
<evidence type="ECO:0000256" key="1">
    <source>
        <dbReference type="ARBA" id="ARBA00022729"/>
    </source>
</evidence>
<dbReference type="InterPro" id="IPR013425">
    <property type="entry name" value="Autotrns_rpt"/>
</dbReference>
<dbReference type="EMBL" id="LVIE01000223">
    <property type="protein sequence ID" value="OHT22530.1"/>
    <property type="molecule type" value="Genomic_DNA"/>
</dbReference>
<gene>
    <name evidence="4" type="ORF">A3Q29_10395</name>
</gene>
<reference evidence="4 5" key="1">
    <citation type="submission" date="2016-03" db="EMBL/GenBank/DDBJ databases">
        <title>Genome sequence of Providencia stuartii strain, isolated from the salivary glands of larval Lucilia sericata.</title>
        <authorList>
            <person name="Yuan Y."/>
            <person name="Zhang Y."/>
            <person name="Fu S."/>
            <person name="Crippen T.L."/>
            <person name="Visi D."/>
            <person name="Benbow M.E."/>
            <person name="Allen M."/>
            <person name="Tomberlin J.K."/>
            <person name="Sze S.-H."/>
            <person name="Tarone A.M."/>
        </authorList>
    </citation>
    <scope>NUCLEOTIDE SEQUENCE [LARGE SCALE GENOMIC DNA]</scope>
    <source>
        <strain evidence="4 5">Crippen</strain>
    </source>
</reference>
<sequence>MRKTFISASMTLLPFIFMNTLTAKTNILELEKNIIDTRGVWLEDIKNNIINNTPKEGSEVAEQDRIISNEYINITGERESLALADKSQDSGYLFNSYQTILFGKHDINLRDHNQYKAISLLHDTSTRAYDEKKQRTRSIDFILKDHFKRGRPYQVLDEEGHYIAGYSQIQGSSYPSGHTWNGFKQAAVLAMIFPEKSSETFNRAIEYGESRVIVGAHFATDTIASRVGNYYLLSQLLSDEKNTKFIVDSTKNIRNDISSSCSNNILNCLTASTPITNDHIGYYGKKEIQNISMIEPKNIPKTAGYLLRLRFPYLNNAQWDHILASTAYPTQSIAGWNIKENDPNSYWGLINLPAAYQGPSYLYENFIINQDANDFDIANFGKLDEWKNNIQGTGKLTKQGQGTLVLSGNNTFAGFTVNQGHLVLTGENKYSQKSDINGGMVTLKKHLDSAVDIQKGTLVLDDGKIGASVNINHHGLLMGNGSIRQLTANQGAAVAPGHSIGTINIVDSVTFAPDSHYVVEINPAGQNDQIISQGSASLKGGTVSVTLENQNSPLSKQDINRLFNTEYTILSAQKGVDGQFDGVVPNYQFIGTTLNYTPKEVTLKIGRNNTAFSSAAATQNQIAVAKAIETLPTYHTLYDRTLKSQTKQQARAIFHDVTGQIYADILSNQINNSRQIKEALLDQARLSESWSSENKGNVWAKMLYDWNKTTGDNNAIGYKSSNYGLLLGANRRFINDKMTFGIAAGFSQSDLSSNLDHGNSNNYHAAIYGSALWQPIAVRAGLSHTSHLIHTERSISNGTSHSASYYTNTHQVFMELAYPINSSWMNIEPFTNFTYISAMNHAINENISSTSLQARKQRINTTLSTVGLRLDNQWKLGKTSNIGLHGELNWQYQYGNLNRGIKLNFSDTTSSFMTQSVPTSRHGMALKVGTDINIKENTKLSINYNKFLSKNYSDNNIDAKIAVTF</sequence>
<dbReference type="InterPro" id="IPR036709">
    <property type="entry name" value="Autotransporte_beta_dom_sf"/>
</dbReference>
<proteinExistence type="predicted"/>
<feature type="domain" description="Autotransporter" evidence="3">
    <location>
        <begin position="691"/>
        <end position="965"/>
    </location>
</feature>
<keyword evidence="5" id="KW-1185">Reference proteome</keyword>
<dbReference type="Pfam" id="PF01569">
    <property type="entry name" value="PAP2"/>
    <property type="match status" value="1"/>
</dbReference>
<dbReference type="SMART" id="SM00869">
    <property type="entry name" value="Autotransporter"/>
    <property type="match status" value="1"/>
</dbReference>
<dbReference type="InterPro" id="IPR036938">
    <property type="entry name" value="PAP2/HPO_sf"/>
</dbReference>
<dbReference type="Gene3D" id="1.20.144.10">
    <property type="entry name" value="Phosphatidic acid phosphatase type 2/haloperoxidase"/>
    <property type="match status" value="1"/>
</dbReference>
<dbReference type="SUPFAM" id="SSF51126">
    <property type="entry name" value="Pectin lyase-like"/>
    <property type="match status" value="1"/>
</dbReference>
<dbReference type="Pfam" id="PF03797">
    <property type="entry name" value="Autotransporter"/>
    <property type="match status" value="1"/>
</dbReference>
<dbReference type="SUPFAM" id="SSF48317">
    <property type="entry name" value="Acid phosphatase/Vanadium-dependent haloperoxidase"/>
    <property type="match status" value="1"/>
</dbReference>
<name>A0A1S1HQ86_PROST</name>
<feature type="chain" id="PRO_5010376272" evidence="2">
    <location>
        <begin position="24"/>
        <end position="965"/>
    </location>
</feature>